<dbReference type="GO" id="GO:0016747">
    <property type="term" value="F:acyltransferase activity, transferring groups other than amino-acyl groups"/>
    <property type="evidence" value="ECO:0007669"/>
    <property type="project" value="InterPro"/>
</dbReference>
<dbReference type="InterPro" id="IPR050832">
    <property type="entry name" value="Bact_Acetyltransf"/>
</dbReference>
<reference evidence="4" key="1">
    <citation type="submission" date="2020-11" db="EMBL/GenBank/DDBJ databases">
        <title>Bacterial whole genome sequence for Caenimonas sp. DR4.4.</title>
        <authorList>
            <person name="Le V."/>
            <person name="Ko S.-R."/>
            <person name="Ahn C.-Y."/>
            <person name="Oh H.-M."/>
        </authorList>
    </citation>
    <scope>NUCLEOTIDE SEQUENCE</scope>
    <source>
        <strain evidence="4">DR4.4</strain>
    </source>
</reference>
<organism evidence="4 5">
    <name type="scientific">Caenimonas aquaedulcis</name>
    <dbReference type="NCBI Taxonomy" id="2793270"/>
    <lineage>
        <taxon>Bacteria</taxon>
        <taxon>Pseudomonadati</taxon>
        <taxon>Pseudomonadota</taxon>
        <taxon>Betaproteobacteria</taxon>
        <taxon>Burkholderiales</taxon>
        <taxon>Comamonadaceae</taxon>
        <taxon>Caenimonas</taxon>
    </lineage>
</organism>
<sequence length="159" mass="18060">MNAPLHIRKAQPRDADTIATFNAAMALETEHKHLLPERIGAGVRRLLGDPSLGFYVVAERAGDVVGCLLVTNEWSDWRNGLFWWIQSVYVAENARRQGVYRAMYDHIRELARADPGICGFRLYVEKDNAPAQRTYRSLGMAATDYLIFEELKPGVKYFA</sequence>
<dbReference type="InterPro" id="IPR016181">
    <property type="entry name" value="Acyl_CoA_acyltransferase"/>
</dbReference>
<evidence type="ECO:0000313" key="4">
    <source>
        <dbReference type="EMBL" id="MBG9388614.1"/>
    </source>
</evidence>
<dbReference type="PANTHER" id="PTHR43877">
    <property type="entry name" value="AMINOALKYLPHOSPHONATE N-ACETYLTRANSFERASE-RELATED-RELATED"/>
    <property type="match status" value="1"/>
</dbReference>
<dbReference type="Proteomes" id="UP000651050">
    <property type="component" value="Unassembled WGS sequence"/>
</dbReference>
<accession>A0A931H4R2</accession>
<evidence type="ECO:0000256" key="1">
    <source>
        <dbReference type="ARBA" id="ARBA00022679"/>
    </source>
</evidence>
<dbReference type="PROSITE" id="PS51186">
    <property type="entry name" value="GNAT"/>
    <property type="match status" value="1"/>
</dbReference>
<keyword evidence="2" id="KW-0012">Acyltransferase</keyword>
<dbReference type="Gene3D" id="3.40.630.30">
    <property type="match status" value="1"/>
</dbReference>
<dbReference type="PANTHER" id="PTHR43877:SF2">
    <property type="entry name" value="AMINOALKYLPHOSPHONATE N-ACETYLTRANSFERASE-RELATED"/>
    <property type="match status" value="1"/>
</dbReference>
<evidence type="ECO:0000256" key="2">
    <source>
        <dbReference type="ARBA" id="ARBA00023315"/>
    </source>
</evidence>
<proteinExistence type="predicted"/>
<dbReference type="EMBL" id="JADWYS010000001">
    <property type="protein sequence ID" value="MBG9388614.1"/>
    <property type="molecule type" value="Genomic_DNA"/>
</dbReference>
<dbReference type="InterPro" id="IPR000182">
    <property type="entry name" value="GNAT_dom"/>
</dbReference>
<evidence type="ECO:0000259" key="3">
    <source>
        <dbReference type="PROSITE" id="PS51186"/>
    </source>
</evidence>
<comment type="caution">
    <text evidence="4">The sequence shown here is derived from an EMBL/GenBank/DDBJ whole genome shotgun (WGS) entry which is preliminary data.</text>
</comment>
<dbReference type="Pfam" id="PF00583">
    <property type="entry name" value="Acetyltransf_1"/>
    <property type="match status" value="1"/>
</dbReference>
<name>A0A931H4R2_9BURK</name>
<dbReference type="SUPFAM" id="SSF55729">
    <property type="entry name" value="Acyl-CoA N-acyltransferases (Nat)"/>
    <property type="match status" value="1"/>
</dbReference>
<feature type="domain" description="N-acetyltransferase" evidence="3">
    <location>
        <begin position="5"/>
        <end position="159"/>
    </location>
</feature>
<dbReference type="RefSeq" id="WP_196986466.1">
    <property type="nucleotide sequence ID" value="NZ_JADWYS010000001.1"/>
</dbReference>
<dbReference type="AlphaFoldDB" id="A0A931H4R2"/>
<gene>
    <name evidence="4" type="ORF">I5803_11335</name>
</gene>
<protein>
    <submittedName>
        <fullName evidence="4">GNAT family N-acetyltransferase</fullName>
    </submittedName>
</protein>
<evidence type="ECO:0000313" key="5">
    <source>
        <dbReference type="Proteomes" id="UP000651050"/>
    </source>
</evidence>
<keyword evidence="1" id="KW-0808">Transferase</keyword>
<dbReference type="CDD" id="cd04301">
    <property type="entry name" value="NAT_SF"/>
    <property type="match status" value="1"/>
</dbReference>
<keyword evidence="5" id="KW-1185">Reference proteome</keyword>